<sequence length="1550" mass="162773">MPRCAFLLASALCRVESFACYVFSPTERVSAELPLGWAGRSCTENRDGRTWGLFSSSRQWPLSLSTVLAKTVAHQMNTSLKLKAGGYTDEDLAVGRLRAAALEALAEQCALWREQPELAQELPHTPAASLPVSAHGVRNNRRKMEDRHLALPDLNFALGLQGLPQCSYYAVFDGHAGVEAADYATAHLHRNIAAQPDFVTDPVNAVREGFLLTDRNFLQRSSKEGLKSGCTAVCCLVREQRQLVVGWLGDSQAILVRKGVPMSLVNPHKPEREASIDERKRIEELGGMVLLMGIWRVNGTLGVSRAIGDAEHKPYVTSEPDVISMDLDGTEDFLVLGCDGLWDQLSPQEVAARVYHAVLDDPESAPYVSHTLVQGARDLGSSDNITAVVVFLRDPRDFDASVIDIASLVPEKTAASELPTPPIEDAKEAFNSSEFDATKFNSNGYGAHLFDAEAVNSHAYEHANESDILQVASDVVQGTIETALHRVNEDVITAGQIVDQVHLLHTEESGKFPDLPEQFHGAVPADGGLEDKFDQPDGISHAANGYGDMPVHPAVHHNPFDDEGYGHDLETADCLQSSAIAAALEESGTESAEQFSSFVEGANEASNSQLELPHEQTFCTAPNLTPQYQFDAGSTDHEIEARQPSPIGPCAMPEDLLPVAADIPGAPVEPEMLREAELPDEGVDFSTLPEDVQELEAAKEQAVPSVVQDECLSALPEDQQDFKHAHLGDVASVALPDATEQVAAVVDPILAPLSIQSDDLVSIDLNSSAMQSLAETGAPPHTVDNAFVSGTAQEPREDMSMGCHAESDARHDQPICETLESLGTDDADDTSLGGSAESIVEKVAAEPVQQESAVIFCELKETPPGESVLDQQVGDGEQKVDNLGYNIPVEQQEQVPVQAYDVGPQIESSVLGGQVSESFVEDSFTIPTTAEPEEPSLLSADTRPQVEPQEPAATAISPVTDVEKPCEQPDQPLPEAVGSVCLQPQSPVIEKLLEQNSATLQAVQCMSEQAKAAVDETPAPVVDIGAIPENIPEADGVTEDSDSEKDSGWRFVKPAEPSISPSGLLKEASATLSQSSCTVEETIRGEQKEAAISEQVASPAGDGATEPKADALSDVKQDSLPETKAEVAATHTQGTLPEHKASTPKVAATAKPSPAAQKTKPTAKASPAPKPRTSSTDKPATKSLATKTEASAKTMPAAKSPMKKQPVAGKPATTSSTPKQSSSANTTAKKETGLTRRPEPAKPKPSASIDMPAKKPLPASSRPATGTTRPTSATSKPVEKSTAPATKAKPASASATAPRTRTSVGSAMTPASKTEVGTAEKKPAPKPAPTRAPISRTAPRTTQPASSSSSAAPRVGSSAPASRSAAAATSRPATSRVGSTSTAAKKTSEASPAAAKTSAARVPATREAKLNKDSTNQQLAGTRRTETTQRTAAGRTAATSKTAATAATKATATSKYSAVRAVPKGGAAAAAAKKAAAAAAEAETQSKGESAANCNGTPEEKGTLEQKDNKETCAPGSEPVTLSNGSHLECDEIAKPAAVADMPDAPAVDV</sequence>
<comment type="caution">
    <text evidence="1">The sequence shown here is derived from an EMBL/GenBank/DDBJ whole genome shotgun (WGS) entry which is preliminary data.</text>
</comment>
<dbReference type="Proteomes" id="UP000821865">
    <property type="component" value="Chromosome 3"/>
</dbReference>
<protein>
    <submittedName>
        <fullName evidence="1">Uncharacterized protein</fullName>
    </submittedName>
</protein>
<organism evidence="1 2">
    <name type="scientific">Dermacentor silvarum</name>
    <name type="common">Tick</name>
    <dbReference type="NCBI Taxonomy" id="543639"/>
    <lineage>
        <taxon>Eukaryota</taxon>
        <taxon>Metazoa</taxon>
        <taxon>Ecdysozoa</taxon>
        <taxon>Arthropoda</taxon>
        <taxon>Chelicerata</taxon>
        <taxon>Arachnida</taxon>
        <taxon>Acari</taxon>
        <taxon>Parasitiformes</taxon>
        <taxon>Ixodida</taxon>
        <taxon>Ixodoidea</taxon>
        <taxon>Ixodidae</taxon>
        <taxon>Rhipicephalinae</taxon>
        <taxon>Dermacentor</taxon>
    </lineage>
</organism>
<evidence type="ECO:0000313" key="2">
    <source>
        <dbReference type="Proteomes" id="UP000821865"/>
    </source>
</evidence>
<reference evidence="1" key="1">
    <citation type="submission" date="2020-05" db="EMBL/GenBank/DDBJ databases">
        <title>Large-scale comparative analyses of tick genomes elucidate their genetic diversity and vector capacities.</title>
        <authorList>
            <person name="Jia N."/>
            <person name="Wang J."/>
            <person name="Shi W."/>
            <person name="Du L."/>
            <person name="Sun Y."/>
            <person name="Zhan W."/>
            <person name="Jiang J."/>
            <person name="Wang Q."/>
            <person name="Zhang B."/>
            <person name="Ji P."/>
            <person name="Sakyi L.B."/>
            <person name="Cui X."/>
            <person name="Yuan T."/>
            <person name="Jiang B."/>
            <person name="Yang W."/>
            <person name="Lam T.T.-Y."/>
            <person name="Chang Q."/>
            <person name="Ding S."/>
            <person name="Wang X."/>
            <person name="Zhu J."/>
            <person name="Ruan X."/>
            <person name="Zhao L."/>
            <person name="Wei J."/>
            <person name="Que T."/>
            <person name="Du C."/>
            <person name="Cheng J."/>
            <person name="Dai P."/>
            <person name="Han X."/>
            <person name="Huang E."/>
            <person name="Gao Y."/>
            <person name="Liu J."/>
            <person name="Shao H."/>
            <person name="Ye R."/>
            <person name="Li L."/>
            <person name="Wei W."/>
            <person name="Wang X."/>
            <person name="Wang C."/>
            <person name="Yang T."/>
            <person name="Huo Q."/>
            <person name="Li W."/>
            <person name="Guo W."/>
            <person name="Chen H."/>
            <person name="Zhou L."/>
            <person name="Ni X."/>
            <person name="Tian J."/>
            <person name="Zhou Y."/>
            <person name="Sheng Y."/>
            <person name="Liu T."/>
            <person name="Pan Y."/>
            <person name="Xia L."/>
            <person name="Li J."/>
            <person name="Zhao F."/>
            <person name="Cao W."/>
        </authorList>
    </citation>
    <scope>NUCLEOTIDE SEQUENCE</scope>
    <source>
        <strain evidence="1">Dsil-2018</strain>
    </source>
</reference>
<name>A0ACB8D9G2_DERSI</name>
<gene>
    <name evidence="1" type="ORF">HPB49_025493</name>
</gene>
<evidence type="ECO:0000313" key="1">
    <source>
        <dbReference type="EMBL" id="KAH7960980.1"/>
    </source>
</evidence>
<proteinExistence type="predicted"/>
<accession>A0ACB8D9G2</accession>
<keyword evidence="2" id="KW-1185">Reference proteome</keyword>
<dbReference type="EMBL" id="CM023472">
    <property type="protein sequence ID" value="KAH7960980.1"/>
    <property type="molecule type" value="Genomic_DNA"/>
</dbReference>